<evidence type="ECO:0000259" key="10">
    <source>
        <dbReference type="PROSITE" id="PS50893"/>
    </source>
</evidence>
<organism evidence="12 13">
    <name type="scientific">Dactylonectria estremocensis</name>
    <dbReference type="NCBI Taxonomy" id="1079267"/>
    <lineage>
        <taxon>Eukaryota</taxon>
        <taxon>Fungi</taxon>
        <taxon>Dikarya</taxon>
        <taxon>Ascomycota</taxon>
        <taxon>Pezizomycotina</taxon>
        <taxon>Sordariomycetes</taxon>
        <taxon>Hypocreomycetidae</taxon>
        <taxon>Hypocreales</taxon>
        <taxon>Nectriaceae</taxon>
        <taxon>Dactylonectria</taxon>
    </lineage>
</organism>
<evidence type="ECO:0000256" key="6">
    <source>
        <dbReference type="ARBA" id="ARBA00022989"/>
    </source>
</evidence>
<dbReference type="PROSITE" id="PS50929">
    <property type="entry name" value="ABC_TM1F"/>
    <property type="match status" value="2"/>
</dbReference>
<evidence type="ECO:0000256" key="9">
    <source>
        <dbReference type="SAM" id="Phobius"/>
    </source>
</evidence>
<proteinExistence type="inferred from homology"/>
<dbReference type="InterPro" id="IPR017871">
    <property type="entry name" value="ABC_transporter-like_CS"/>
</dbReference>
<feature type="transmembrane region" description="Helical" evidence="9">
    <location>
        <begin position="766"/>
        <end position="790"/>
    </location>
</feature>
<dbReference type="Gene3D" id="1.20.1560.10">
    <property type="entry name" value="ABC transporter type 1, transmembrane domain"/>
    <property type="match status" value="1"/>
</dbReference>
<comment type="similarity">
    <text evidence="2">Belongs to the ABC transporter superfamily. ABCB family. Multidrug resistance exporter (TC 3.A.1.201) subfamily.</text>
</comment>
<keyword evidence="12" id="KW-0378">Hydrolase</keyword>
<dbReference type="FunFam" id="3.40.50.300:FF:000913">
    <property type="entry name" value="ABC multidrug transporter SitT"/>
    <property type="match status" value="1"/>
</dbReference>
<dbReference type="CDD" id="cd03249">
    <property type="entry name" value="ABC_MTABC3_MDL1_MDL2"/>
    <property type="match status" value="1"/>
</dbReference>
<feature type="domain" description="ABC transmembrane type-1" evidence="11">
    <location>
        <begin position="726"/>
        <end position="1013"/>
    </location>
</feature>
<keyword evidence="4" id="KW-0547">Nucleotide-binding</keyword>
<dbReference type="InterPro" id="IPR039421">
    <property type="entry name" value="Type_1_exporter"/>
</dbReference>
<keyword evidence="13" id="KW-1185">Reference proteome</keyword>
<feature type="transmembrane region" description="Helical" evidence="9">
    <location>
        <begin position="196"/>
        <end position="215"/>
    </location>
</feature>
<dbReference type="Gene3D" id="3.40.50.300">
    <property type="entry name" value="P-loop containing nucleotide triphosphate hydrolases"/>
    <property type="match status" value="2"/>
</dbReference>
<dbReference type="InterPro" id="IPR011527">
    <property type="entry name" value="ABC1_TM_dom"/>
</dbReference>
<feature type="region of interest" description="Disordered" evidence="8">
    <location>
        <begin position="660"/>
        <end position="703"/>
    </location>
</feature>
<feature type="transmembrane region" description="Helical" evidence="9">
    <location>
        <begin position="95"/>
        <end position="116"/>
    </location>
</feature>
<dbReference type="GO" id="GO:0005743">
    <property type="term" value="C:mitochondrial inner membrane"/>
    <property type="evidence" value="ECO:0007669"/>
    <property type="project" value="TreeGrafter"/>
</dbReference>
<sequence>MTPDPGPTAVDSTTPAPKQAERTPSYSDYFRIFSYATKWDFIVYVIASLSSIGAGITMPLMNVIFGQLVNQFTSYFGDASDTSNLDFTGTLNRQSLYIVALFLAKWALNAINKFCFRMIGIRLSSAIRHDYLRSLFAQSISVIDSMPVGAPATAITTTSNTLQLGISEHLGTFLQFNATIWAALIIAFIWSWDLTLVTLSLLLYMMIVLCVLLPLNIKGQTAMAQADAQANAIASEALKGVRLVMACGAQARTISHYEKWVREAMRRGQKIAPVMGFQFGLIMFGIFGAYGLTFWYGTKRFVEGAVSNAGVVIIVLMSIMMILTSLERVSTPLIAVSKAMIAACEFFTVIDAPPPERGSSKPDITSQDLVFQNVTFEYPSRPGVGVLDDLSFRIRSGCNTALVGPSGSGKSTIVGLVEGWYSLKGQQLLPRVVEATSAEKSNTDQEKQTEAVQDVPAEAKLSGSITVGSHNLEELDLKWWRSQIGLVQQEPFLFNDTIYGNVVNGLIGTTLEDIPEAQKRELVREACGEAYAEEFINRLPDGYETRVGDGGAKLSGGQKQRLAIARSIIKKPQIIILDEATSAIDAKSERLVQAALDKVTQHRTTITIAHRLSTIQKADHIIVLKNGRAVEEGTHQSLMADSSGVYNSLVQAQSLHLPTANEDAHAQPASNSEAEGKLNLSDDDMPTTQVAETSPLQTQKEQQPPSLFRIVGKLLYRLQAQRPLFIGILLSCLAIGAGTPLQAWLFAKAIQVFLLEGEDVKKEGSFWGLMWLALAGGVGLGWFSMAWTCLHAQYSVSRFFKTQYFTDMLHQKPSYFDEDKNSHGTLTSLVSGDAKLLEELFGLNTGSLLNGVFNAAGCIIISLIFSWKLGLVAMFATMPVMLTAGFWKYRYEIYFEKMNSAVFMESSQFATEAVGAMRTVSSLNMEDTINGRYQTLLSDHVHAARLKAQWTAGLFGFADSIGLACQALVLWYGGKLMTSGEISLEQFFVCFMAMIQGAESAAQVLSVSPNFAQAATAADRIFKIEESSDFGAAGMKGGGNIPASDGGVHIELRDVHFKYPTRDVSVFDGLSLAIKKGQYAAFVGPSGSGKTTIISLLERFYDVDPGRGDILCNDVNINDLNVYDYRRNLSLVAQEPTLFQGSIRDNILFGISDPSSVPDERIHEVCRDAFIHDFIVSLPEGYNTDVGQQGVSMSGGQRQRVAIARALIRDPKILLLDEATSALDSESEKIVQAAFEKAREGRTMIAVAHRLSTIQKADVIFVLDGGRVVEQGNHEDLVELKGVYWEMCQSQALDQ</sequence>
<dbReference type="EMBL" id="JAGMUU010000014">
    <property type="protein sequence ID" value="KAH7139981.1"/>
    <property type="molecule type" value="Genomic_DNA"/>
</dbReference>
<dbReference type="InterPro" id="IPR027417">
    <property type="entry name" value="P-loop_NTPase"/>
</dbReference>
<feature type="compositionally biased region" description="Polar residues" evidence="8">
    <location>
        <begin position="686"/>
        <end position="703"/>
    </location>
</feature>
<protein>
    <submittedName>
        <fullName evidence="12">P-loop containing nucleoside triphosphate hydrolase protein</fullName>
    </submittedName>
</protein>
<keyword evidence="3 9" id="KW-0812">Transmembrane</keyword>
<feature type="transmembrane region" description="Helical" evidence="9">
    <location>
        <begin position="41"/>
        <end position="65"/>
    </location>
</feature>
<dbReference type="SUPFAM" id="SSF90123">
    <property type="entry name" value="ABC transporter transmembrane region"/>
    <property type="match status" value="2"/>
</dbReference>
<evidence type="ECO:0000256" key="7">
    <source>
        <dbReference type="ARBA" id="ARBA00023136"/>
    </source>
</evidence>
<dbReference type="PROSITE" id="PS00211">
    <property type="entry name" value="ABC_TRANSPORTER_1"/>
    <property type="match status" value="2"/>
</dbReference>
<comment type="caution">
    <text evidence="12">The sequence shown here is derived from an EMBL/GenBank/DDBJ whole genome shotgun (WGS) entry which is preliminary data.</text>
</comment>
<dbReference type="InterPro" id="IPR036640">
    <property type="entry name" value="ABC1_TM_sf"/>
</dbReference>
<feature type="domain" description="ABC transmembrane type-1" evidence="11">
    <location>
        <begin position="45"/>
        <end position="338"/>
    </location>
</feature>
<dbReference type="Pfam" id="PF00664">
    <property type="entry name" value="ABC_membrane"/>
    <property type="match status" value="2"/>
</dbReference>
<evidence type="ECO:0000313" key="12">
    <source>
        <dbReference type="EMBL" id="KAH7139981.1"/>
    </source>
</evidence>
<keyword evidence="5" id="KW-0067">ATP-binding</keyword>
<feature type="transmembrane region" description="Helical" evidence="9">
    <location>
        <begin position="170"/>
        <end position="190"/>
    </location>
</feature>
<feature type="transmembrane region" description="Helical" evidence="9">
    <location>
        <begin position="724"/>
        <end position="746"/>
    </location>
</feature>
<dbReference type="SUPFAM" id="SSF52540">
    <property type="entry name" value="P-loop containing nucleoside triphosphate hydrolases"/>
    <property type="match status" value="3"/>
</dbReference>
<evidence type="ECO:0000256" key="1">
    <source>
        <dbReference type="ARBA" id="ARBA00004141"/>
    </source>
</evidence>
<dbReference type="CDD" id="cd18577">
    <property type="entry name" value="ABC_6TM_Pgp_ABCB1_D1_like"/>
    <property type="match status" value="1"/>
</dbReference>
<evidence type="ECO:0000313" key="13">
    <source>
        <dbReference type="Proteomes" id="UP000717696"/>
    </source>
</evidence>
<feature type="compositionally biased region" description="Polar residues" evidence="8">
    <location>
        <begin position="10"/>
        <end position="22"/>
    </location>
</feature>
<dbReference type="GO" id="GO:0090374">
    <property type="term" value="P:oligopeptide export from mitochondrion"/>
    <property type="evidence" value="ECO:0007669"/>
    <property type="project" value="TreeGrafter"/>
</dbReference>
<dbReference type="GO" id="GO:0015421">
    <property type="term" value="F:ABC-type oligopeptide transporter activity"/>
    <property type="evidence" value="ECO:0007669"/>
    <property type="project" value="TreeGrafter"/>
</dbReference>
<comment type="subcellular location">
    <subcellularLocation>
        <location evidence="1">Membrane</location>
        <topology evidence="1">Multi-pass membrane protein</topology>
    </subcellularLocation>
</comment>
<feature type="transmembrane region" description="Helical" evidence="9">
    <location>
        <begin position="271"/>
        <end position="293"/>
    </location>
</feature>
<dbReference type="GO" id="GO:0016887">
    <property type="term" value="F:ATP hydrolysis activity"/>
    <property type="evidence" value="ECO:0007669"/>
    <property type="project" value="InterPro"/>
</dbReference>
<evidence type="ECO:0000256" key="8">
    <source>
        <dbReference type="SAM" id="MobiDB-lite"/>
    </source>
</evidence>
<dbReference type="SMART" id="SM00382">
    <property type="entry name" value="AAA"/>
    <property type="match status" value="2"/>
</dbReference>
<dbReference type="InterPro" id="IPR003593">
    <property type="entry name" value="AAA+_ATPase"/>
</dbReference>
<dbReference type="PROSITE" id="PS50893">
    <property type="entry name" value="ABC_TRANSPORTER_2"/>
    <property type="match status" value="2"/>
</dbReference>
<keyword evidence="6 9" id="KW-1133">Transmembrane helix</keyword>
<feature type="transmembrane region" description="Helical" evidence="9">
    <location>
        <begin position="305"/>
        <end position="323"/>
    </location>
</feature>
<evidence type="ECO:0000256" key="4">
    <source>
        <dbReference type="ARBA" id="ARBA00022741"/>
    </source>
</evidence>
<name>A0A9P9J1L4_9HYPO</name>
<feature type="domain" description="ABC transporter" evidence="10">
    <location>
        <begin position="1050"/>
        <end position="1290"/>
    </location>
</feature>
<reference evidence="12" key="1">
    <citation type="journal article" date="2021" name="Nat. Commun.">
        <title>Genetic determinants of endophytism in the Arabidopsis root mycobiome.</title>
        <authorList>
            <person name="Mesny F."/>
            <person name="Miyauchi S."/>
            <person name="Thiergart T."/>
            <person name="Pickel B."/>
            <person name="Atanasova L."/>
            <person name="Karlsson M."/>
            <person name="Huettel B."/>
            <person name="Barry K.W."/>
            <person name="Haridas S."/>
            <person name="Chen C."/>
            <person name="Bauer D."/>
            <person name="Andreopoulos W."/>
            <person name="Pangilinan J."/>
            <person name="LaButti K."/>
            <person name="Riley R."/>
            <person name="Lipzen A."/>
            <person name="Clum A."/>
            <person name="Drula E."/>
            <person name="Henrissat B."/>
            <person name="Kohler A."/>
            <person name="Grigoriev I.V."/>
            <person name="Martin F.M."/>
            <person name="Hacquard S."/>
        </authorList>
    </citation>
    <scope>NUCLEOTIDE SEQUENCE</scope>
    <source>
        <strain evidence="12">MPI-CAGE-AT-0021</strain>
    </source>
</reference>
<feature type="region of interest" description="Disordered" evidence="8">
    <location>
        <begin position="1"/>
        <end position="22"/>
    </location>
</feature>
<accession>A0A9P9J1L4</accession>
<dbReference type="GO" id="GO:0005524">
    <property type="term" value="F:ATP binding"/>
    <property type="evidence" value="ECO:0007669"/>
    <property type="project" value="UniProtKB-KW"/>
</dbReference>
<dbReference type="OrthoDB" id="6500128at2759"/>
<dbReference type="PANTHER" id="PTHR43394">
    <property type="entry name" value="ATP-DEPENDENT PERMEASE MDL1, MITOCHONDRIAL"/>
    <property type="match status" value="1"/>
</dbReference>
<dbReference type="CDD" id="cd18578">
    <property type="entry name" value="ABC_6TM_Pgp_ABCB1_D2_like"/>
    <property type="match status" value="1"/>
</dbReference>
<dbReference type="InterPro" id="IPR003439">
    <property type="entry name" value="ABC_transporter-like_ATP-bd"/>
</dbReference>
<keyword evidence="7 9" id="KW-0472">Membrane</keyword>
<gene>
    <name evidence="12" type="ORF">B0J13DRAFT_624788</name>
</gene>
<feature type="domain" description="ABC transporter" evidence="10">
    <location>
        <begin position="369"/>
        <end position="651"/>
    </location>
</feature>
<dbReference type="PANTHER" id="PTHR43394:SF27">
    <property type="entry name" value="ATP-DEPENDENT TRANSLOCASE ABCB1-LIKE"/>
    <property type="match status" value="1"/>
</dbReference>
<evidence type="ECO:0000256" key="3">
    <source>
        <dbReference type="ARBA" id="ARBA00022692"/>
    </source>
</evidence>
<dbReference type="Proteomes" id="UP000717696">
    <property type="component" value="Unassembled WGS sequence"/>
</dbReference>
<evidence type="ECO:0000256" key="5">
    <source>
        <dbReference type="ARBA" id="ARBA00022840"/>
    </source>
</evidence>
<feature type="transmembrane region" description="Helical" evidence="9">
    <location>
        <begin position="871"/>
        <end position="889"/>
    </location>
</feature>
<evidence type="ECO:0000259" key="11">
    <source>
        <dbReference type="PROSITE" id="PS50929"/>
    </source>
</evidence>
<evidence type="ECO:0000256" key="2">
    <source>
        <dbReference type="ARBA" id="ARBA00007577"/>
    </source>
</evidence>
<feature type="transmembrane region" description="Helical" evidence="9">
    <location>
        <begin position="847"/>
        <end position="865"/>
    </location>
</feature>
<dbReference type="Pfam" id="PF00005">
    <property type="entry name" value="ABC_tran"/>
    <property type="match status" value="2"/>
</dbReference>